<proteinExistence type="predicted"/>
<organism evidence="2">
    <name type="scientific">Mesocestoides corti</name>
    <name type="common">Flatworm</name>
    <dbReference type="NCBI Taxonomy" id="53468"/>
    <lineage>
        <taxon>Eukaryota</taxon>
        <taxon>Metazoa</taxon>
        <taxon>Spiralia</taxon>
        <taxon>Lophotrochozoa</taxon>
        <taxon>Platyhelminthes</taxon>
        <taxon>Cestoda</taxon>
        <taxon>Eucestoda</taxon>
        <taxon>Cyclophyllidea</taxon>
        <taxon>Mesocestoididae</taxon>
        <taxon>Mesocestoides</taxon>
    </lineage>
</organism>
<dbReference type="AlphaFoldDB" id="A0A5K3EWM1"/>
<dbReference type="WBParaSite" id="MCU_003570-RA">
    <property type="protein sequence ID" value="MCU_003570-RA"/>
    <property type="gene ID" value="MCU_003570"/>
</dbReference>
<sequence>NKENKILINEYENLRRLVQSSEDECICLRQRIQAMQTHEEEVRQTTVAVNAMLKTFSENLETEFNLASLAEREREGLLNDISKVTTQTRKMQNKISVFEASNRLRG</sequence>
<keyword evidence="1" id="KW-0175">Coiled coil</keyword>
<protein>
    <submittedName>
        <fullName evidence="2">Cilia- and flagella-associated protein 157</fullName>
    </submittedName>
</protein>
<reference evidence="2" key="1">
    <citation type="submission" date="2019-11" db="UniProtKB">
        <authorList>
            <consortium name="WormBaseParasite"/>
        </authorList>
    </citation>
    <scope>IDENTIFICATION</scope>
</reference>
<evidence type="ECO:0000256" key="1">
    <source>
        <dbReference type="SAM" id="Coils"/>
    </source>
</evidence>
<feature type="coiled-coil region" evidence="1">
    <location>
        <begin position="4"/>
        <end position="31"/>
    </location>
</feature>
<name>A0A5K3EWM1_MESCO</name>
<accession>A0A5K3EWM1</accession>
<evidence type="ECO:0000313" key="2">
    <source>
        <dbReference type="WBParaSite" id="MCU_003570-RA"/>
    </source>
</evidence>